<dbReference type="PANTHER" id="PTHR11795:SF445">
    <property type="entry name" value="AMINO ACID ABC TRANSPORTER PERMEASE PROTEIN"/>
    <property type="match status" value="1"/>
</dbReference>
<proteinExistence type="inferred from homology"/>
<organism evidence="11 12">
    <name type="scientific">Bordetella pseudohinzii</name>
    <dbReference type="NCBI Taxonomy" id="1331258"/>
    <lineage>
        <taxon>Bacteria</taxon>
        <taxon>Pseudomonadati</taxon>
        <taxon>Pseudomonadota</taxon>
        <taxon>Betaproteobacteria</taxon>
        <taxon>Burkholderiales</taxon>
        <taxon>Alcaligenaceae</taxon>
        <taxon>Bordetella</taxon>
    </lineage>
</organism>
<dbReference type="CDD" id="cd06582">
    <property type="entry name" value="TM_PBP1_LivH_like"/>
    <property type="match status" value="1"/>
</dbReference>
<dbReference type="Proteomes" id="UP000053096">
    <property type="component" value="Unassembled WGS sequence"/>
</dbReference>
<protein>
    <submittedName>
        <fullName evidence="10">Branched-chain amino acid ABC transporter permease</fullName>
    </submittedName>
    <submittedName>
        <fullName evidence="11">LIV-I protein H</fullName>
    </submittedName>
</protein>
<feature type="transmembrane region" description="Helical" evidence="9">
    <location>
        <begin position="215"/>
        <end position="235"/>
    </location>
</feature>
<feature type="transmembrane region" description="Helical" evidence="9">
    <location>
        <begin position="265"/>
        <end position="285"/>
    </location>
</feature>
<accession>A0A0M7EW44</accession>
<evidence type="ECO:0000313" key="10">
    <source>
        <dbReference type="EMBL" id="ANY17510.1"/>
    </source>
</evidence>
<dbReference type="OrthoDB" id="9807115at2"/>
<gene>
    <name evidence="11" type="primary">livH_11</name>
    <name evidence="10" type="ORF">BBN53_17485</name>
    <name evidence="11" type="ORF">ERS370011_01954</name>
</gene>
<evidence type="ECO:0000256" key="5">
    <source>
        <dbReference type="ARBA" id="ARBA00022970"/>
    </source>
</evidence>
<evidence type="ECO:0000256" key="3">
    <source>
        <dbReference type="ARBA" id="ARBA00022475"/>
    </source>
</evidence>
<dbReference type="EMBL" id="CP016440">
    <property type="protein sequence ID" value="ANY17510.1"/>
    <property type="molecule type" value="Genomic_DNA"/>
</dbReference>
<name>A0A0J6BVE1_9BORD</name>
<dbReference type="RefSeq" id="WP_043213212.1">
    <property type="nucleotide sequence ID" value="NZ_CAJGUP010000078.1"/>
</dbReference>
<accession>A0A0J6BVE1</accession>
<evidence type="ECO:0000313" key="11">
    <source>
        <dbReference type="EMBL" id="CUI72801.1"/>
    </source>
</evidence>
<dbReference type="InterPro" id="IPR052157">
    <property type="entry name" value="BCAA_transport_permease"/>
</dbReference>
<feature type="transmembrane region" description="Helical" evidence="9">
    <location>
        <begin position="136"/>
        <end position="160"/>
    </location>
</feature>
<keyword evidence="7 9" id="KW-0472">Membrane</keyword>
<dbReference type="GO" id="GO:0006865">
    <property type="term" value="P:amino acid transport"/>
    <property type="evidence" value="ECO:0007669"/>
    <property type="project" value="UniProtKB-KW"/>
</dbReference>
<dbReference type="PANTHER" id="PTHR11795">
    <property type="entry name" value="BRANCHED-CHAIN AMINO ACID TRANSPORT SYSTEM PERMEASE PROTEIN LIVH"/>
    <property type="match status" value="1"/>
</dbReference>
<comment type="similarity">
    <text evidence="8">Belongs to the binding-protein-dependent transport system permease family. LivHM subfamily.</text>
</comment>
<dbReference type="InterPro" id="IPR001851">
    <property type="entry name" value="ABC_transp_permease"/>
</dbReference>
<reference evidence="11 12" key="1">
    <citation type="submission" date="2015-09" db="EMBL/GenBank/DDBJ databases">
        <authorList>
            <person name="Jackson K.R."/>
            <person name="Lunt B.L."/>
            <person name="Fisher J.N.B."/>
            <person name="Gardner A.V."/>
            <person name="Bailey M.E."/>
            <person name="Deus L.M."/>
            <person name="Earl A.S."/>
            <person name="Gibby P.D."/>
            <person name="Hartmann K.A."/>
            <person name="Liu J.E."/>
            <person name="Manci A.M."/>
            <person name="Nielsen D.A."/>
            <person name="Solomon M.B."/>
            <person name="Breakwell D.P."/>
            <person name="Burnett S.H."/>
            <person name="Grose J.H."/>
        </authorList>
    </citation>
    <scope>NUCLEOTIDE SEQUENCE [LARGE SCALE GENOMIC DNA]</scope>
    <source>
        <strain evidence="11 12">2789STDY5608636</strain>
    </source>
</reference>
<evidence type="ECO:0000256" key="8">
    <source>
        <dbReference type="ARBA" id="ARBA00037998"/>
    </source>
</evidence>
<evidence type="ECO:0000256" key="4">
    <source>
        <dbReference type="ARBA" id="ARBA00022692"/>
    </source>
</evidence>
<keyword evidence="2" id="KW-0813">Transport</keyword>
<dbReference type="EMBL" id="CYTV01000004">
    <property type="protein sequence ID" value="CUI72801.1"/>
    <property type="molecule type" value="Genomic_DNA"/>
</dbReference>
<dbReference type="GO" id="GO:0005886">
    <property type="term" value="C:plasma membrane"/>
    <property type="evidence" value="ECO:0007669"/>
    <property type="project" value="UniProtKB-SubCell"/>
</dbReference>
<comment type="subcellular location">
    <subcellularLocation>
        <location evidence="1">Cell membrane</location>
        <topology evidence="1">Multi-pass membrane protein</topology>
    </subcellularLocation>
</comment>
<keyword evidence="3" id="KW-1003">Cell membrane</keyword>
<keyword evidence="5" id="KW-0029">Amino-acid transport</keyword>
<feature type="transmembrane region" description="Helical" evidence="9">
    <location>
        <begin position="6"/>
        <end position="29"/>
    </location>
</feature>
<feature type="transmembrane region" description="Helical" evidence="9">
    <location>
        <begin position="66"/>
        <end position="84"/>
    </location>
</feature>
<keyword evidence="13" id="KW-1185">Reference proteome</keyword>
<dbReference type="GO" id="GO:0022857">
    <property type="term" value="F:transmembrane transporter activity"/>
    <property type="evidence" value="ECO:0007669"/>
    <property type="project" value="InterPro"/>
</dbReference>
<feature type="transmembrane region" description="Helical" evidence="9">
    <location>
        <begin position="189"/>
        <end position="209"/>
    </location>
</feature>
<evidence type="ECO:0000256" key="2">
    <source>
        <dbReference type="ARBA" id="ARBA00022448"/>
    </source>
</evidence>
<dbReference type="Proteomes" id="UP000092950">
    <property type="component" value="Chromosome"/>
</dbReference>
<dbReference type="AlphaFoldDB" id="A0A0J6BVE1"/>
<evidence type="ECO:0000313" key="13">
    <source>
        <dbReference type="Proteomes" id="UP000092950"/>
    </source>
</evidence>
<keyword evidence="4 9" id="KW-0812">Transmembrane</keyword>
<feature type="transmembrane region" description="Helical" evidence="9">
    <location>
        <begin position="96"/>
        <end position="116"/>
    </location>
</feature>
<evidence type="ECO:0000256" key="1">
    <source>
        <dbReference type="ARBA" id="ARBA00004651"/>
    </source>
</evidence>
<evidence type="ECO:0000256" key="9">
    <source>
        <dbReference type="SAM" id="Phobius"/>
    </source>
</evidence>
<reference evidence="10 13" key="2">
    <citation type="submission" date="2016-07" db="EMBL/GenBank/DDBJ databases">
        <title>Complete genome sequences of Bordetella pseudohinzii.</title>
        <authorList>
            <person name="Spilker T."/>
            <person name="Darrah R."/>
            <person name="LiPuma J.J."/>
        </authorList>
    </citation>
    <scope>NUCLEOTIDE SEQUENCE [LARGE SCALE GENOMIC DNA]</scope>
    <source>
        <strain evidence="10 13">HI4681</strain>
    </source>
</reference>
<dbReference type="KEGG" id="bpdz:BBN53_17485"/>
<evidence type="ECO:0000313" key="12">
    <source>
        <dbReference type="Proteomes" id="UP000053096"/>
    </source>
</evidence>
<evidence type="ECO:0000256" key="7">
    <source>
        <dbReference type="ARBA" id="ARBA00023136"/>
    </source>
</evidence>
<evidence type="ECO:0000256" key="6">
    <source>
        <dbReference type="ARBA" id="ARBA00022989"/>
    </source>
</evidence>
<feature type="transmembrane region" description="Helical" evidence="9">
    <location>
        <begin position="242"/>
        <end position="259"/>
    </location>
</feature>
<sequence length="294" mass="30983">METVVQLLISGVLLGGVYALGAMGLNLIFGVAKVVNFAHGEFLMIGMYAAYWLWTLTGINPYWGSPLIFAGGAVLGLVFYQGLIRYTIYKTEMTQVFATLGVGIVLQNVALMAFSADYLTVKILPPQRESLPLFGAYVSTTRLVSFLFAVAAMGGTLLFIKRTYLGKAIEAVSQDLSAARLVGINVNRVLSVAFALGIGLTVLAGGVLIPSFYAFPSVGSSFVLISFVVVVLGGLGNVAGTVAGGLILGLIETVVGFFEPDLKEATHFVLLIVLLACLPNGLFGVKGAEKEGLK</sequence>
<dbReference type="Pfam" id="PF02653">
    <property type="entry name" value="BPD_transp_2"/>
    <property type="match status" value="1"/>
</dbReference>
<keyword evidence="6 9" id="KW-1133">Transmembrane helix</keyword>